<keyword evidence="3" id="KW-1185">Reference proteome</keyword>
<accession>A0A850EI94</accession>
<feature type="transmembrane region" description="Helical" evidence="1">
    <location>
        <begin position="134"/>
        <end position="158"/>
    </location>
</feature>
<name>A0A850EI94_9BACL</name>
<feature type="transmembrane region" description="Helical" evidence="1">
    <location>
        <begin position="100"/>
        <end position="122"/>
    </location>
</feature>
<feature type="transmembrane region" description="Helical" evidence="1">
    <location>
        <begin position="170"/>
        <end position="193"/>
    </location>
</feature>
<reference evidence="2" key="1">
    <citation type="submission" date="2020-06" db="EMBL/GenBank/DDBJ databases">
        <title>Paenibacillus sp. nov., isolated from soil.</title>
        <authorList>
            <person name="Seo Y.L."/>
        </authorList>
    </citation>
    <scope>NUCLEOTIDE SEQUENCE [LARGE SCALE GENOMIC DNA]</scope>
    <source>
        <strain evidence="2">JW14</strain>
    </source>
</reference>
<sequence length="254" mass="27586">MNRFDRMLRADFLKIKRTPLLLIHLLLPLIGAGAFLAYASISPKDGLLLTAGFVEILAVAFPTLIGVLTAMLARQEEAAGQFQNLLGGAAPKMWTFLSKLFLLLIMGFTGTLLAVVMFGAGLTELLHKDGLLPMHLYLTVACVLAGSCIILYIFHLMISLRFGQGTSIGMGIMGSLLGALLLTGLGDGIWILVPWSWPVRLASMWVLYATEVPLSASIMVQLHSGIWISIIVTAGVLLLSCVWFTRWEGRKSEG</sequence>
<dbReference type="Pfam" id="PF12730">
    <property type="entry name" value="ABC2_membrane_4"/>
    <property type="match status" value="1"/>
</dbReference>
<dbReference type="CDD" id="cd21808">
    <property type="entry name" value="ABC-2_lan_permease_MutG"/>
    <property type="match status" value="1"/>
</dbReference>
<dbReference type="Proteomes" id="UP000564806">
    <property type="component" value="Unassembled WGS sequence"/>
</dbReference>
<dbReference type="EMBL" id="JABWCS010000179">
    <property type="protein sequence ID" value="NUU59134.1"/>
    <property type="molecule type" value="Genomic_DNA"/>
</dbReference>
<dbReference type="InterPro" id="IPR022294">
    <property type="entry name" value="ABC-transptr_permeasesu"/>
</dbReference>
<comment type="caution">
    <text evidence="2">The sequence shown here is derived from an EMBL/GenBank/DDBJ whole genome shotgun (WGS) entry which is preliminary data.</text>
</comment>
<evidence type="ECO:0000256" key="1">
    <source>
        <dbReference type="SAM" id="Phobius"/>
    </source>
</evidence>
<dbReference type="AlphaFoldDB" id="A0A850EI94"/>
<keyword evidence="1" id="KW-0812">Transmembrane</keyword>
<proteinExistence type="predicted"/>
<feature type="transmembrane region" description="Helical" evidence="1">
    <location>
        <begin position="21"/>
        <end position="41"/>
    </location>
</feature>
<evidence type="ECO:0000313" key="3">
    <source>
        <dbReference type="Proteomes" id="UP000564806"/>
    </source>
</evidence>
<organism evidence="2 3">
    <name type="scientific">Paenibacillus agri</name>
    <dbReference type="NCBI Taxonomy" id="2744309"/>
    <lineage>
        <taxon>Bacteria</taxon>
        <taxon>Bacillati</taxon>
        <taxon>Bacillota</taxon>
        <taxon>Bacilli</taxon>
        <taxon>Bacillales</taxon>
        <taxon>Paenibacillaceae</taxon>
        <taxon>Paenibacillus</taxon>
    </lineage>
</organism>
<feature type="transmembrane region" description="Helical" evidence="1">
    <location>
        <begin position="226"/>
        <end position="245"/>
    </location>
</feature>
<protein>
    <submittedName>
        <fullName evidence="2">Lantibiotic immunity ABC transporter MutG family permease subunit</fullName>
    </submittedName>
</protein>
<keyword evidence="1" id="KW-1133">Transmembrane helix</keyword>
<keyword evidence="1" id="KW-0472">Membrane</keyword>
<evidence type="ECO:0000313" key="2">
    <source>
        <dbReference type="EMBL" id="NUU59134.1"/>
    </source>
</evidence>
<dbReference type="RefSeq" id="WP_175369836.1">
    <property type="nucleotide sequence ID" value="NZ_JABWCS010000179.1"/>
</dbReference>
<gene>
    <name evidence="2" type="ORF">HPT30_01890</name>
</gene>
<dbReference type="NCBIfam" id="TIGR03733">
    <property type="entry name" value="lanti_perm_MutG"/>
    <property type="match status" value="1"/>
</dbReference>
<feature type="transmembrane region" description="Helical" evidence="1">
    <location>
        <begin position="47"/>
        <end position="73"/>
    </location>
</feature>